<dbReference type="InterPro" id="IPR019133">
    <property type="entry name" value="MIC60"/>
</dbReference>
<dbReference type="RefSeq" id="XP_025424438.1">
    <property type="nucleotide sequence ID" value="XM_025568653.1"/>
</dbReference>
<evidence type="ECO:0000256" key="2">
    <source>
        <dbReference type="ARBA" id="ARBA00022692"/>
    </source>
</evidence>
<dbReference type="PANTHER" id="PTHR15415:SF7">
    <property type="entry name" value="MICOS COMPLEX SUBUNIT MIC60"/>
    <property type="match status" value="1"/>
</dbReference>
<dbReference type="Proteomes" id="UP000694846">
    <property type="component" value="Unplaced"/>
</dbReference>
<organism evidence="8">
    <name type="scientific">Sipha flava</name>
    <name type="common">yellow sugarcane aphid</name>
    <dbReference type="NCBI Taxonomy" id="143950"/>
    <lineage>
        <taxon>Eukaryota</taxon>
        <taxon>Metazoa</taxon>
        <taxon>Ecdysozoa</taxon>
        <taxon>Arthropoda</taxon>
        <taxon>Hexapoda</taxon>
        <taxon>Insecta</taxon>
        <taxon>Pterygota</taxon>
        <taxon>Neoptera</taxon>
        <taxon>Paraneoptera</taxon>
        <taxon>Hemiptera</taxon>
        <taxon>Sternorrhyncha</taxon>
        <taxon>Aphidomorpha</taxon>
        <taxon>Aphidoidea</taxon>
        <taxon>Aphididae</taxon>
        <taxon>Sipha</taxon>
    </lineage>
</organism>
<protein>
    <recommendedName>
        <fullName evidence="7">MICOS complex subunit MIC60</fullName>
    </recommendedName>
    <alternativeName>
        <fullName evidence="7">Mitofilin</fullName>
    </alternativeName>
</protein>
<keyword evidence="4" id="KW-1133">Transmembrane helix</keyword>
<comment type="subunit">
    <text evidence="7">Component of the mitochondrial contact site and cristae organizing system (MICOS) complex.</text>
</comment>
<evidence type="ECO:0000313" key="8">
    <source>
        <dbReference type="EMBL" id="MBY85171.1"/>
    </source>
</evidence>
<accession>A0A2S2R585</accession>
<dbReference type="GO" id="GO:0061617">
    <property type="term" value="C:MICOS complex"/>
    <property type="evidence" value="ECO:0007669"/>
    <property type="project" value="TreeGrafter"/>
</dbReference>
<dbReference type="GeneID" id="112693543"/>
<keyword evidence="9" id="KW-1185">Reference proteome</keyword>
<evidence type="ECO:0000256" key="3">
    <source>
        <dbReference type="ARBA" id="ARBA00022792"/>
    </source>
</evidence>
<keyword evidence="5 7" id="KW-0496">Mitochondrion</keyword>
<evidence type="ECO:0000256" key="7">
    <source>
        <dbReference type="RuleBase" id="RU363000"/>
    </source>
</evidence>
<evidence type="ECO:0000256" key="6">
    <source>
        <dbReference type="ARBA" id="ARBA00023136"/>
    </source>
</evidence>
<evidence type="ECO:0000256" key="4">
    <source>
        <dbReference type="ARBA" id="ARBA00022989"/>
    </source>
</evidence>
<keyword evidence="3 7" id="KW-0999">Mitochondrion inner membrane</keyword>
<comment type="function">
    <text evidence="7">Component of the MICOS complex, a large protein complex of the mitochondrial inner membrane that plays crucial roles in the maintenance of crista junctions, inner membrane architecture, and formation of contact sites to the outer membrane.</text>
</comment>
<dbReference type="Pfam" id="PF09731">
    <property type="entry name" value="Mitofilin"/>
    <property type="match status" value="1"/>
</dbReference>
<evidence type="ECO:0000256" key="1">
    <source>
        <dbReference type="ARBA" id="ARBA00010877"/>
    </source>
</evidence>
<comment type="similarity">
    <text evidence="1 7">Belongs to the MICOS complex subunit Mic60 family.</text>
</comment>
<evidence type="ECO:0000256" key="5">
    <source>
        <dbReference type="ARBA" id="ARBA00023128"/>
    </source>
</evidence>
<proteinExistence type="inferred from homology"/>
<keyword evidence="2 7" id="KW-0812">Transmembrane</keyword>
<sequence>MLNLKRFSKISSGVKLQFGQSSLTSKKTLCLRFVHSNLSNSGKSNVGKYALGSFIFGIGSIVVYAKYDPTFRQWLKTNVYGSDELLKIVLFEDEIFNNQPYNVKPELVPQSNNSSKPMSSKLGSKESKIVIANTDESSDTKDKKKTTGNNIEKHQSNFKEIEIEAVLLTKKVSDSYSEAIDTLKNYYELVNGTINNVSHKPNADYLSKLKNLSVEKDELFKKAKSNAQEACNRLDQLHCSIENFKLANTNEAKETIKIYIDKCKTDIKNLGKDFEKEKDNLLFFNKYNSQVMNIRNTFSDELLALFPHVRLEDKDMKLTDAEFNVFVNYITQKLLLYQNEFFKQETVGEDQVNDVVNALKNSNPDAIDKVLKLQVEKHRKKHLNNFMKESFVLKANGEAKFKQQLRLQSEVHMDHLKEAASLAEKEVERRVRLEYSEKAETVKLKYQEQVSIMTAVMLAVNDALKDHSRKRDKLNESISLWTACQSLFTAITTDYHVSKHELKPLQELVNDIKKIGENHKIIKELLETIPEKVLTRGIYTEETLKDRFFSVEDKAFHMALVPDTNVKLFELVTSFVFTIFTFKSSVPIPIEELNNAPININELNNIDILQRARYWIERDNYYQALRYMNLLKGGAKVIADDWMSETREYLAMQQVANTLLAYASANIRSHLDANNTST</sequence>
<name>A0A2S2R585_9HEMI</name>
<reference evidence="10" key="2">
    <citation type="submission" date="2025-04" db="UniProtKB">
        <authorList>
            <consortium name="RefSeq"/>
        </authorList>
    </citation>
    <scope>IDENTIFICATION</scope>
    <source>
        <tissue evidence="10">Whole body</tissue>
    </source>
</reference>
<evidence type="ECO:0000313" key="10">
    <source>
        <dbReference type="RefSeq" id="XP_025424438.1"/>
    </source>
</evidence>
<gene>
    <name evidence="10" type="primary">LOC112693543</name>
    <name evidence="8" type="ORF">g.35062</name>
</gene>
<dbReference type="EMBL" id="GGMS01015968">
    <property type="protein sequence ID" value="MBY85171.1"/>
    <property type="molecule type" value="Transcribed_RNA"/>
</dbReference>
<dbReference type="AlphaFoldDB" id="A0A2S2R585"/>
<reference evidence="8" key="1">
    <citation type="submission" date="2018-04" db="EMBL/GenBank/DDBJ databases">
        <title>Transcriptome assembly of Sipha flava.</title>
        <authorList>
            <person name="Scully E.D."/>
            <person name="Geib S.M."/>
            <person name="Palmer N.A."/>
            <person name="Koch K."/>
            <person name="Bradshaw J."/>
            <person name="Heng-Moss T."/>
            <person name="Sarath G."/>
        </authorList>
    </citation>
    <scope>NUCLEOTIDE SEQUENCE</scope>
</reference>
<dbReference type="PANTHER" id="PTHR15415">
    <property type="entry name" value="MITOFILIN"/>
    <property type="match status" value="1"/>
</dbReference>
<dbReference type="GO" id="GO:0042407">
    <property type="term" value="P:cristae formation"/>
    <property type="evidence" value="ECO:0007669"/>
    <property type="project" value="TreeGrafter"/>
</dbReference>
<keyword evidence="6" id="KW-0472">Membrane</keyword>
<comment type="subcellular location">
    <subcellularLocation>
        <location evidence="7">Mitochondrion inner membrane</location>
        <topology evidence="7">Single-pass membrane protein</topology>
    </subcellularLocation>
</comment>
<dbReference type="OrthoDB" id="10261039at2759"/>
<evidence type="ECO:0000313" key="9">
    <source>
        <dbReference type="Proteomes" id="UP000694846"/>
    </source>
</evidence>